<evidence type="ECO:0000256" key="5">
    <source>
        <dbReference type="ARBA" id="ARBA00023136"/>
    </source>
</evidence>
<keyword evidence="6" id="KW-0325">Glycoprotein</keyword>
<dbReference type="GO" id="GO:0016020">
    <property type="term" value="C:membrane"/>
    <property type="evidence" value="ECO:0007669"/>
    <property type="project" value="UniProtKB-SubCell"/>
</dbReference>
<dbReference type="GO" id="GO:0005044">
    <property type="term" value="F:scavenger receptor activity"/>
    <property type="evidence" value="ECO:0007669"/>
    <property type="project" value="TreeGrafter"/>
</dbReference>
<dbReference type="Pfam" id="PF01130">
    <property type="entry name" value="CD36"/>
    <property type="match status" value="1"/>
</dbReference>
<evidence type="ECO:0000256" key="1">
    <source>
        <dbReference type="ARBA" id="ARBA00004370"/>
    </source>
</evidence>
<dbReference type="OrthoDB" id="18585at2759"/>
<evidence type="ECO:0000313" key="9">
    <source>
        <dbReference type="Proteomes" id="UP000288716"/>
    </source>
</evidence>
<comment type="caution">
    <text evidence="8">The sequence shown here is derived from an EMBL/GenBank/DDBJ whole genome shotgun (WGS) entry which is preliminary data.</text>
</comment>
<dbReference type="InterPro" id="IPR002159">
    <property type="entry name" value="CD36_fam"/>
</dbReference>
<name>A0A443SJW6_9ACAR</name>
<feature type="transmembrane region" description="Helical" evidence="7">
    <location>
        <begin position="356"/>
        <end position="377"/>
    </location>
</feature>
<dbReference type="PRINTS" id="PR01609">
    <property type="entry name" value="CD36FAMILY"/>
</dbReference>
<dbReference type="PANTHER" id="PTHR11923">
    <property type="entry name" value="SCAVENGER RECEPTOR CLASS B TYPE-1 SR-B1"/>
    <property type="match status" value="1"/>
</dbReference>
<evidence type="ECO:0000256" key="4">
    <source>
        <dbReference type="ARBA" id="ARBA00022989"/>
    </source>
</evidence>
<comment type="similarity">
    <text evidence="2">Belongs to the CD36 family.</text>
</comment>
<dbReference type="VEuPathDB" id="VectorBase:LDEU004216"/>
<dbReference type="AlphaFoldDB" id="A0A443SJW6"/>
<keyword evidence="5 7" id="KW-0472">Membrane</keyword>
<dbReference type="Proteomes" id="UP000288716">
    <property type="component" value="Unassembled WGS sequence"/>
</dbReference>
<evidence type="ECO:0000256" key="2">
    <source>
        <dbReference type="ARBA" id="ARBA00010532"/>
    </source>
</evidence>
<accession>A0A443SJW6</accession>
<reference evidence="8 9" key="1">
    <citation type="journal article" date="2018" name="Gigascience">
        <title>Genomes of trombidid mites reveal novel predicted allergens and laterally-transferred genes associated with secondary metabolism.</title>
        <authorList>
            <person name="Dong X."/>
            <person name="Chaisiri K."/>
            <person name="Xia D."/>
            <person name="Armstrong S.D."/>
            <person name="Fang Y."/>
            <person name="Donnelly M.J."/>
            <person name="Kadowaki T."/>
            <person name="McGarry J.W."/>
            <person name="Darby A.C."/>
            <person name="Makepeace B.L."/>
        </authorList>
    </citation>
    <scope>NUCLEOTIDE SEQUENCE [LARGE SCALE GENOMIC DNA]</scope>
    <source>
        <strain evidence="8">UoL-UT</strain>
    </source>
</reference>
<evidence type="ECO:0000256" key="3">
    <source>
        <dbReference type="ARBA" id="ARBA00022692"/>
    </source>
</evidence>
<dbReference type="EMBL" id="NCKV01001759">
    <property type="protein sequence ID" value="RWS27824.1"/>
    <property type="molecule type" value="Genomic_DNA"/>
</dbReference>
<keyword evidence="3 7" id="KW-0812">Transmembrane</keyword>
<keyword evidence="9" id="KW-1185">Reference proteome</keyword>
<evidence type="ECO:0000256" key="6">
    <source>
        <dbReference type="ARBA" id="ARBA00023180"/>
    </source>
</evidence>
<organism evidence="8 9">
    <name type="scientific">Leptotrombidium deliense</name>
    <dbReference type="NCBI Taxonomy" id="299467"/>
    <lineage>
        <taxon>Eukaryota</taxon>
        <taxon>Metazoa</taxon>
        <taxon>Ecdysozoa</taxon>
        <taxon>Arthropoda</taxon>
        <taxon>Chelicerata</taxon>
        <taxon>Arachnida</taxon>
        <taxon>Acari</taxon>
        <taxon>Acariformes</taxon>
        <taxon>Trombidiformes</taxon>
        <taxon>Prostigmata</taxon>
        <taxon>Anystina</taxon>
        <taxon>Parasitengona</taxon>
        <taxon>Trombiculoidea</taxon>
        <taxon>Trombiculidae</taxon>
        <taxon>Leptotrombidium</taxon>
    </lineage>
</organism>
<dbReference type="GO" id="GO:0005737">
    <property type="term" value="C:cytoplasm"/>
    <property type="evidence" value="ECO:0007669"/>
    <property type="project" value="TreeGrafter"/>
</dbReference>
<protein>
    <submittedName>
        <fullName evidence="8">Lysosome membrane protein 2-like protein</fullName>
    </submittedName>
</protein>
<evidence type="ECO:0000256" key="7">
    <source>
        <dbReference type="SAM" id="Phobius"/>
    </source>
</evidence>
<keyword evidence="4 7" id="KW-1133">Transmembrane helix</keyword>
<proteinExistence type="inferred from homology"/>
<evidence type="ECO:0000313" key="8">
    <source>
        <dbReference type="EMBL" id="RWS27824.1"/>
    </source>
</evidence>
<sequence>MTFVLRRTYFYEPDLNTISLNENVTILNLPVVGITAVAMESVMNSWLKRNMVNTALNSAIDSYDEHPFLTLTVGQLLFDGKNIQFMSHIDSLLKTFSIEIKDMPPGGNFSLFAVKNGTFEGKYTAKTGTKKLNEIGQVIKWNGESKLNCWEGDKCNEIKGTEGLMFHPFLSRNETLLAFGPELSRSLALKYDKDNSIHGIPTYRYIISNDFTEAPRYSNITDCFCYFESDPIDLCKYTALFDMRRCLSGAPLVLSLPHFYMSNESLIKSVNGMSPSTDKHETFLNLDPLTGFTLSARKALQMNVFIKQSYGITILDKLPTGFYPLLWMQEGATVPKHMVQELKSMLHDKIDLFEKVLYSLLFLGIIFVLISLIMLYITIKRTIIDLLIIQFDLIRAKSDEFDKITSIKRTFIRI</sequence>
<comment type="subcellular location">
    <subcellularLocation>
        <location evidence="1">Membrane</location>
    </subcellularLocation>
</comment>
<gene>
    <name evidence="8" type="ORF">B4U80_06120</name>
</gene>
<dbReference type="PANTHER" id="PTHR11923:SF51">
    <property type="entry name" value="LYSOSOME MEMBRANE PROTEIN 2"/>
    <property type="match status" value="1"/>
</dbReference>
<dbReference type="STRING" id="299467.A0A443SJW6"/>